<dbReference type="Gene3D" id="3.40.50.720">
    <property type="entry name" value="NAD(P)-binding Rossmann-like Domain"/>
    <property type="match status" value="1"/>
</dbReference>
<dbReference type="InterPro" id="IPR036291">
    <property type="entry name" value="NAD(P)-bd_dom_sf"/>
</dbReference>
<name>A0A1D9Q605_SCLS1</name>
<dbReference type="PANTHER" id="PTHR43008:SF8">
    <property type="entry name" value="BENZIL REDUCTASE ((S)-BENZOIN FORMING) IRC24"/>
    <property type="match status" value="1"/>
</dbReference>
<comment type="similarity">
    <text evidence="1">Belongs to the short-chain dehydrogenases/reductases (SDR) family.</text>
</comment>
<dbReference type="GO" id="GO:0016616">
    <property type="term" value="F:oxidoreductase activity, acting on the CH-OH group of donors, NAD or NADP as acceptor"/>
    <property type="evidence" value="ECO:0007669"/>
    <property type="project" value="UniProtKB-ARBA"/>
</dbReference>
<evidence type="ECO:0000313" key="4">
    <source>
        <dbReference type="Proteomes" id="UP000177798"/>
    </source>
</evidence>
<evidence type="ECO:0000256" key="1">
    <source>
        <dbReference type="ARBA" id="ARBA00006484"/>
    </source>
</evidence>
<organism evidence="3 4">
    <name type="scientific">Sclerotinia sclerotiorum (strain ATCC 18683 / 1980 / Ss-1)</name>
    <name type="common">White mold</name>
    <name type="synonym">Whetzelinia sclerotiorum</name>
    <dbReference type="NCBI Taxonomy" id="665079"/>
    <lineage>
        <taxon>Eukaryota</taxon>
        <taxon>Fungi</taxon>
        <taxon>Dikarya</taxon>
        <taxon>Ascomycota</taxon>
        <taxon>Pezizomycotina</taxon>
        <taxon>Leotiomycetes</taxon>
        <taxon>Helotiales</taxon>
        <taxon>Sclerotiniaceae</taxon>
        <taxon>Sclerotinia</taxon>
    </lineage>
</organism>
<dbReference type="FunFam" id="3.40.50.720:FF:000922">
    <property type="entry name" value="Uncharacterized protein"/>
    <property type="match status" value="1"/>
</dbReference>
<reference evidence="4" key="1">
    <citation type="journal article" date="2017" name="Genome Biol. Evol.">
        <title>The complete genome sequence of the phytopathogenic fungus Sclerotinia sclerotiorum reveals insights into the genome architecture of broad host range pathogens.</title>
        <authorList>
            <person name="Derbyshire M."/>
            <person name="Denton-Giles M."/>
            <person name="Hegedus D."/>
            <person name="Seifbarghy S."/>
            <person name="Rollins J."/>
            <person name="van Kan J."/>
            <person name="Seidl M.F."/>
            <person name="Faino L."/>
            <person name="Mbengue M."/>
            <person name="Navaud O."/>
            <person name="Raffaele S."/>
            <person name="Hammond-Kosack K."/>
            <person name="Heard S."/>
            <person name="Oliver R."/>
        </authorList>
    </citation>
    <scope>NUCLEOTIDE SEQUENCE [LARGE SCALE GENOMIC DNA]</scope>
    <source>
        <strain evidence="4">ATCC 18683 / 1980 / Ss-1</strain>
    </source>
</reference>
<evidence type="ECO:0000256" key="2">
    <source>
        <dbReference type="ARBA" id="ARBA00023002"/>
    </source>
</evidence>
<dbReference type="Pfam" id="PF00106">
    <property type="entry name" value="adh_short"/>
    <property type="match status" value="1"/>
</dbReference>
<accession>A0A1D9Q605</accession>
<dbReference type="PRINTS" id="PR00081">
    <property type="entry name" value="GDHRDH"/>
</dbReference>
<dbReference type="InterPro" id="IPR002347">
    <property type="entry name" value="SDR_fam"/>
</dbReference>
<keyword evidence="2" id="KW-0560">Oxidoreductase</keyword>
<protein>
    <submittedName>
        <fullName evidence="3">Uncharacterized protein</fullName>
    </submittedName>
</protein>
<dbReference type="PANTHER" id="PTHR43008">
    <property type="entry name" value="BENZIL REDUCTASE"/>
    <property type="match status" value="1"/>
</dbReference>
<dbReference type="SUPFAM" id="SSF51735">
    <property type="entry name" value="NAD(P)-binding Rossmann-fold domains"/>
    <property type="match status" value="1"/>
</dbReference>
<evidence type="ECO:0000313" key="3">
    <source>
        <dbReference type="EMBL" id="APA10384.1"/>
    </source>
</evidence>
<dbReference type="EMBL" id="CP017819">
    <property type="protein sequence ID" value="APA10384.1"/>
    <property type="molecule type" value="Genomic_DNA"/>
</dbReference>
<proteinExistence type="inferred from homology"/>
<dbReference type="OrthoDB" id="1933717at2759"/>
<sequence>MSQTQREVILITGANTGLGFEIVKSIYASERAYDIILGGRSLAKIEDAIDCVTKEMKELNSKLYPLVVDIEHDDAIARAFEEVKEKFGKLDVLVNNAGAQLDQRLTSGEMSEREMWNKSWDINVSGSQIMTSTFMPLLLSNSVPNPRLLFIASGTSSLGNTTNMNLPPNKYSAKGWPKKNFDGKNFNVPAYRSAKTGLNMMMREWYRALHEDGVKVWAVSPGWLATGLGRIGSDSMKGMGAIEPWIGGAFVRGVVEGERDADVGMVIVREGVQVW</sequence>
<dbReference type="Proteomes" id="UP000177798">
    <property type="component" value="Chromosome 6"/>
</dbReference>
<dbReference type="VEuPathDB" id="FungiDB:sscle_06g051540"/>
<dbReference type="AlphaFoldDB" id="A0A1D9Q605"/>
<gene>
    <name evidence="3" type="ORF">sscle_06g051540</name>
</gene>